<organism evidence="1 2">
    <name type="scientific">Sphingobacterium pedocola</name>
    <dbReference type="NCBI Taxonomy" id="2082722"/>
    <lineage>
        <taxon>Bacteria</taxon>
        <taxon>Pseudomonadati</taxon>
        <taxon>Bacteroidota</taxon>
        <taxon>Sphingobacteriia</taxon>
        <taxon>Sphingobacteriales</taxon>
        <taxon>Sphingobacteriaceae</taxon>
        <taxon>Sphingobacterium</taxon>
    </lineage>
</organism>
<name>A0ABR9TC51_9SPHI</name>
<evidence type="ECO:0000313" key="2">
    <source>
        <dbReference type="Proteomes" id="UP000618319"/>
    </source>
</evidence>
<keyword evidence="2" id="KW-1185">Reference proteome</keyword>
<accession>A0ABR9TC51</accession>
<gene>
    <name evidence="1" type="ORF">C4F40_19665</name>
</gene>
<sequence>MKNNMRISVASLFVALVFIGCQQTTYTPKPRGFFKVDFPERAYIEARTGCPFYIEIPAYSILGKDPSQNTQDCWKNLDFPQFNARLHLSYYRISASAPFDYLTEDARTFVFKHTSKATSIDQKRIQDPHRQIYGVEYAIRGNTASNYQFYISDSTTHYLRGALYFNEKPHLDSIQPVLDFLKEDIRHIISTIRWK</sequence>
<dbReference type="RefSeq" id="WP_196941087.1">
    <property type="nucleotide sequence ID" value="NZ_MU158692.1"/>
</dbReference>
<reference evidence="1 2" key="1">
    <citation type="submission" date="2018-02" db="EMBL/GenBank/DDBJ databases">
        <title>Sphingobacterium KA21.</title>
        <authorList>
            <person name="Vasarhelyi B.M."/>
            <person name="Deshmukh S."/>
            <person name="Balint B."/>
            <person name="Kukolya J."/>
        </authorList>
    </citation>
    <scope>NUCLEOTIDE SEQUENCE [LARGE SCALE GENOMIC DNA]</scope>
    <source>
        <strain evidence="1 2">Ka21</strain>
    </source>
</reference>
<protein>
    <submittedName>
        <fullName evidence="1">Gliding motility lipoprotein GldD</fullName>
    </submittedName>
</protein>
<keyword evidence="1" id="KW-0449">Lipoprotein</keyword>
<dbReference type="Proteomes" id="UP000618319">
    <property type="component" value="Unassembled WGS sequence"/>
</dbReference>
<dbReference type="InterPro" id="IPR019850">
    <property type="entry name" value="GldD-like"/>
</dbReference>
<comment type="caution">
    <text evidence="1">The sequence shown here is derived from an EMBL/GenBank/DDBJ whole genome shotgun (WGS) entry which is preliminary data.</text>
</comment>
<dbReference type="Pfam" id="PF25593">
    <property type="entry name" value="GldD_lipo"/>
    <property type="match status" value="1"/>
</dbReference>
<proteinExistence type="predicted"/>
<dbReference type="EMBL" id="PSKQ01000025">
    <property type="protein sequence ID" value="MBE8722942.1"/>
    <property type="molecule type" value="Genomic_DNA"/>
</dbReference>
<evidence type="ECO:0000313" key="1">
    <source>
        <dbReference type="EMBL" id="MBE8722942.1"/>
    </source>
</evidence>
<dbReference type="PROSITE" id="PS51257">
    <property type="entry name" value="PROKAR_LIPOPROTEIN"/>
    <property type="match status" value="1"/>
</dbReference>